<sequence>MSSSDDASPPFQIRVLGLPPSGAKSRVETQIKLCLQLVTPSGDKAAGLWSWLRVPDHMIGKERKKKASEKVGVGNTKDQQILELEAGVICASDTEKKVITCVGCVMRERKRTQRKKDFKGKPGDGFSSRAGSPTSTNPSVSHTPIPTPTPTRGSTPAEQDGEAMDGEDMPGTGVTTPSCTAPNSPNSICMPDSISSKRTKELSPSLLADPNLPHEQRRILLLNSPDLVDFTSGNVILPTRITCYCRHHNEKVGFCVVFGMRDYQGRLVASGISPPIMITDDHKSTRGNRKRARVDYEEQAEIAELEEKLADNKNNRKNGKRRSNTSRSSSAHNSDDGYPVPAESTSTGSSTIASSLGMTPYSESKSSHPKNIIIPPANSASSRPLSAVTSPATTPLTSEPPSFACMTIPHSFEESGLPEVSKASLSGTRPDIQDSVAAFLRSQHSQQQVLKQDPLFNDRSDSSMTGYTSALHGQPQGSLPPSQHNQLTSQQLEMLQALHQRAVKQGAWSQARSEHEAPHNMLNGQARSTPTLQRLIPCEGPTHGGSSVTILGSGFYEGLIVLFGDNSAIQTHYWSSNTLVCTLPPSPTPGPVVVSFKQHPISLVGGNEVVLFTYYDESDRALIELALQVVGLKMTGKLEDARRVAMRIVGAGAGAVQQANSTQSGDNSANGRSRSMSQGTGLANAVIGGSGSTLRDDKLETQVIQALRSLRYLDTSYNVDLSLTNSQGQTMLHLAVMQGFEALVGVLLQLDCHPDRRDHNGFTALHFAAIHNRKSIADCLIEGGATCRIYSFDGKDPVQTACDYGHYDLADWLENYAEESIASSYFADEGANDGDVESHSEGEDEEEDASVGLRRNCSFPSFPVMPMTPQPRRSSVPIVNWITPKPGTDELASDIELEVSDSEFDAVPMVIQAKVPTSTPTTPRVISAMQSPLLKPRQDIDAAETWFNWLLLQLINPPRSLLAHPKMAPIKDILESHLPEKYAQYMQTDYNPAMPIPPMPSIRMEVDEFVEDFWHNWTEMLGGWGVTGMSKLQKPPFVRRTVKNKAPRSRRKSASQHALTTLYPARKSHHSLHPTSQDQASASTSADTNAALMHPPNLALTDEETYLCHREHYKSLKNDKRLWMFWLPMMCLMLTYWLFSSLRTWAGFLVRRWQLPSASPLQSAGKVPYWATLPLMPDPSIYTTSPPHSLSKPAKVILVLVGLLVVNSPKFMYGYGAKDIRFPVRDPHGTSEKVMQVLYPKDSINPLSGRVGGVGFYTIGMPKGQAAYIEYQVLFAPHFQWVKGGKLPGLWMGTLECSGGNKALDCASVRLMWRANGQGETYLYVPRDQQDAELLSMPPKTVADTVYGISLARGAWYFKQGDWTRMGIYVKMNDVGQKNGLLKVWCDDVLVTTFDRMVWRTSEELGVDGIMFDTFFGGSHPGFEAQEDSYTYFKDLVVSNSIPSRLL</sequence>
<dbReference type="InterPro" id="IPR013783">
    <property type="entry name" value="Ig-like_fold"/>
</dbReference>
<dbReference type="InterPro" id="IPR036770">
    <property type="entry name" value="Ankyrin_rpt-contain_sf"/>
</dbReference>
<dbReference type="SMART" id="SM00429">
    <property type="entry name" value="IPT"/>
    <property type="match status" value="1"/>
</dbReference>
<organism evidence="4 5">
    <name type="scientific">Bifiguratus adelaidae</name>
    <dbReference type="NCBI Taxonomy" id="1938954"/>
    <lineage>
        <taxon>Eukaryota</taxon>
        <taxon>Fungi</taxon>
        <taxon>Fungi incertae sedis</taxon>
        <taxon>Mucoromycota</taxon>
        <taxon>Mucoromycotina</taxon>
        <taxon>Endogonomycetes</taxon>
        <taxon>Endogonales</taxon>
        <taxon>Endogonales incertae sedis</taxon>
        <taxon>Bifiguratus</taxon>
    </lineage>
</organism>
<dbReference type="Pfam" id="PF12796">
    <property type="entry name" value="Ank_2"/>
    <property type="match status" value="1"/>
</dbReference>
<feature type="region of interest" description="Disordered" evidence="2">
    <location>
        <begin position="306"/>
        <end position="402"/>
    </location>
</feature>
<dbReference type="Gene3D" id="1.25.40.20">
    <property type="entry name" value="Ankyrin repeat-containing domain"/>
    <property type="match status" value="1"/>
</dbReference>
<dbReference type="PROSITE" id="PS50088">
    <property type="entry name" value="ANK_REPEAT"/>
    <property type="match status" value="2"/>
</dbReference>
<feature type="compositionally biased region" description="Polar residues" evidence="2">
    <location>
        <begin position="475"/>
        <end position="486"/>
    </location>
</feature>
<feature type="repeat" description="ANK" evidence="1">
    <location>
        <begin position="760"/>
        <end position="785"/>
    </location>
</feature>
<dbReference type="SUPFAM" id="SSF48403">
    <property type="entry name" value="Ankyrin repeat"/>
    <property type="match status" value="1"/>
</dbReference>
<feature type="compositionally biased region" description="Polar residues" evidence="2">
    <location>
        <begin position="173"/>
        <end position="187"/>
    </location>
</feature>
<dbReference type="Pfam" id="PF21294">
    <property type="entry name" value="Polysacc_lyase_14"/>
    <property type="match status" value="1"/>
</dbReference>
<dbReference type="Pfam" id="PF01833">
    <property type="entry name" value="TIG"/>
    <property type="match status" value="1"/>
</dbReference>
<evidence type="ECO:0000313" key="5">
    <source>
        <dbReference type="Proteomes" id="UP000242875"/>
    </source>
</evidence>
<feature type="compositionally biased region" description="Polar residues" evidence="2">
    <location>
        <begin position="129"/>
        <end position="157"/>
    </location>
</feature>
<feature type="region of interest" description="Disordered" evidence="2">
    <location>
        <begin position="1067"/>
        <end position="1087"/>
    </location>
</feature>
<accession>A0A261Y764</accession>
<feature type="region of interest" description="Disordered" evidence="2">
    <location>
        <begin position="274"/>
        <end position="294"/>
    </location>
</feature>
<feature type="repeat" description="ANK" evidence="1">
    <location>
        <begin position="727"/>
        <end position="759"/>
    </location>
</feature>
<feature type="region of interest" description="Disordered" evidence="2">
    <location>
        <begin position="828"/>
        <end position="852"/>
    </location>
</feature>
<dbReference type="Gene3D" id="2.60.120.200">
    <property type="match status" value="1"/>
</dbReference>
<dbReference type="InterPro" id="IPR048958">
    <property type="entry name" value="Polysacc_lyase_14"/>
</dbReference>
<reference evidence="4 5" key="1">
    <citation type="journal article" date="2017" name="Mycologia">
        <title>Bifiguratus adelaidae, gen. et sp. nov., a new member of Mucoromycotina in endophytic and soil-dwelling habitats.</title>
        <authorList>
            <person name="Torres-Cruz T.J."/>
            <person name="Billingsley Tobias T.L."/>
            <person name="Almatruk M."/>
            <person name="Hesse C."/>
            <person name="Kuske C.R."/>
            <person name="Desiro A."/>
            <person name="Benucci G.M."/>
            <person name="Bonito G."/>
            <person name="Stajich J.E."/>
            <person name="Dunlap C."/>
            <person name="Arnold A.E."/>
            <person name="Porras-Alfaro A."/>
        </authorList>
    </citation>
    <scope>NUCLEOTIDE SEQUENCE [LARGE SCALE GENOMIC DNA]</scope>
    <source>
        <strain evidence="4 5">AZ0501</strain>
    </source>
</reference>
<feature type="region of interest" description="Disordered" evidence="2">
    <location>
        <begin position="659"/>
        <end position="678"/>
    </location>
</feature>
<dbReference type="InterPro" id="IPR002909">
    <property type="entry name" value="IPT_dom"/>
</dbReference>
<gene>
    <name evidence="4" type="ORF">BZG36_00553</name>
</gene>
<dbReference type="PROSITE" id="PS50297">
    <property type="entry name" value="ANK_REP_REGION"/>
    <property type="match status" value="1"/>
</dbReference>
<dbReference type="InterPro" id="IPR014756">
    <property type="entry name" value="Ig_E-set"/>
</dbReference>
<dbReference type="SUPFAM" id="SSF81296">
    <property type="entry name" value="E set domains"/>
    <property type="match status" value="1"/>
</dbReference>
<dbReference type="PANTHER" id="PTHR40124:SF1">
    <property type="entry name" value="DISAGGREGATASE RELATED REPEAT PROTEIN"/>
    <property type="match status" value="1"/>
</dbReference>
<dbReference type="PANTHER" id="PTHR40124">
    <property type="match status" value="1"/>
</dbReference>
<dbReference type="InterPro" id="IPR057962">
    <property type="entry name" value="SPT23_MGA2_DBD"/>
</dbReference>
<feature type="compositionally biased region" description="Acidic residues" evidence="2">
    <location>
        <begin position="159"/>
        <end position="168"/>
    </location>
</feature>
<comment type="caution">
    <text evidence="4">The sequence shown here is derived from an EMBL/GenBank/DDBJ whole genome shotgun (WGS) entry which is preliminary data.</text>
</comment>
<evidence type="ECO:0000313" key="4">
    <source>
        <dbReference type="EMBL" id="OZJ06433.1"/>
    </source>
</evidence>
<feature type="region of interest" description="Disordered" evidence="2">
    <location>
        <begin position="110"/>
        <end position="194"/>
    </location>
</feature>
<dbReference type="Proteomes" id="UP000242875">
    <property type="component" value="Unassembled WGS sequence"/>
</dbReference>
<feature type="compositionally biased region" description="Polar residues" evidence="2">
    <location>
        <begin position="660"/>
        <end position="678"/>
    </location>
</feature>
<dbReference type="Pfam" id="PF25603">
    <property type="entry name" value="SPT23_MGA2_DBD"/>
    <property type="match status" value="1"/>
</dbReference>
<protein>
    <recommendedName>
        <fullName evidence="3">IPT/TIG domain-containing protein</fullName>
    </recommendedName>
</protein>
<evidence type="ECO:0000256" key="1">
    <source>
        <dbReference type="PROSITE-ProRule" id="PRU00023"/>
    </source>
</evidence>
<dbReference type="InterPro" id="IPR002110">
    <property type="entry name" value="Ankyrin_rpt"/>
</dbReference>
<name>A0A261Y764_9FUNG</name>
<dbReference type="CDD" id="cd00102">
    <property type="entry name" value="IPT"/>
    <property type="match status" value="1"/>
</dbReference>
<feature type="compositionally biased region" description="Low complexity" evidence="2">
    <location>
        <begin position="344"/>
        <end position="355"/>
    </location>
</feature>
<evidence type="ECO:0000259" key="3">
    <source>
        <dbReference type="SMART" id="SM00429"/>
    </source>
</evidence>
<dbReference type="OrthoDB" id="2395160at2759"/>
<dbReference type="EMBL" id="MVBO01000003">
    <property type="protein sequence ID" value="OZJ06433.1"/>
    <property type="molecule type" value="Genomic_DNA"/>
</dbReference>
<proteinExistence type="predicted"/>
<keyword evidence="1" id="KW-0040">ANK repeat</keyword>
<keyword evidence="5" id="KW-1185">Reference proteome</keyword>
<evidence type="ECO:0000256" key="2">
    <source>
        <dbReference type="SAM" id="MobiDB-lite"/>
    </source>
</evidence>
<dbReference type="Gene3D" id="2.60.40.10">
    <property type="entry name" value="Immunoglobulins"/>
    <property type="match status" value="1"/>
</dbReference>
<feature type="domain" description="IPT/TIG" evidence="3">
    <location>
        <begin position="529"/>
        <end position="615"/>
    </location>
</feature>
<feature type="compositionally biased region" description="Low complexity" evidence="2">
    <location>
        <begin position="1075"/>
        <end position="1087"/>
    </location>
</feature>
<dbReference type="SMART" id="SM00248">
    <property type="entry name" value="ANK"/>
    <property type="match status" value="3"/>
</dbReference>
<feature type="region of interest" description="Disordered" evidence="2">
    <location>
        <begin position="455"/>
        <end position="486"/>
    </location>
</feature>
<feature type="compositionally biased region" description="Polar residues" evidence="2">
    <location>
        <begin position="378"/>
        <end position="400"/>
    </location>
</feature>
<feature type="compositionally biased region" description="Basic residues" evidence="2">
    <location>
        <begin position="315"/>
        <end position="324"/>
    </location>
</feature>